<dbReference type="EMBL" id="CM000781">
    <property type="protein sequence ID" value="AQK75707.1"/>
    <property type="molecule type" value="Genomic_DNA"/>
</dbReference>
<dbReference type="InParanoid" id="A0A1D6HN18"/>
<dbReference type="AlphaFoldDB" id="A0A1D6HN18"/>
<sequence>MGAPPRPALLHALPLPCRLPSPNYCYHSFIYYAYTPTIQAPIHCLPVYGYSGGGGGG</sequence>
<organism evidence="1">
    <name type="scientific">Zea mays</name>
    <name type="common">Maize</name>
    <dbReference type="NCBI Taxonomy" id="4577"/>
    <lineage>
        <taxon>Eukaryota</taxon>
        <taxon>Viridiplantae</taxon>
        <taxon>Streptophyta</taxon>
        <taxon>Embryophyta</taxon>
        <taxon>Tracheophyta</taxon>
        <taxon>Spermatophyta</taxon>
        <taxon>Magnoliopsida</taxon>
        <taxon>Liliopsida</taxon>
        <taxon>Poales</taxon>
        <taxon>Poaceae</taxon>
        <taxon>PACMAD clade</taxon>
        <taxon>Panicoideae</taxon>
        <taxon>Andropogonodae</taxon>
        <taxon>Andropogoneae</taxon>
        <taxon>Tripsacinae</taxon>
        <taxon>Zea</taxon>
    </lineage>
</organism>
<protein>
    <submittedName>
        <fullName evidence="1">Uncharacterized protein</fullName>
    </submittedName>
</protein>
<evidence type="ECO:0000313" key="1">
    <source>
        <dbReference type="EMBL" id="AQK75707.1"/>
    </source>
</evidence>
<gene>
    <name evidence="1" type="ORF">ZEAMMB73_Zm00001d018356</name>
</gene>
<reference evidence="1" key="1">
    <citation type="submission" date="2015-12" db="EMBL/GenBank/DDBJ databases">
        <title>Update maize B73 reference genome by single molecule sequencing technologies.</title>
        <authorList>
            <consortium name="Maize Genome Sequencing Project"/>
            <person name="Ware D."/>
        </authorList>
    </citation>
    <scope>NUCLEOTIDE SEQUENCE</scope>
    <source>
        <tissue evidence="1">Seedling</tissue>
    </source>
</reference>
<name>A0A1D6HN18_MAIZE</name>
<accession>A0A1D6HN18</accession>
<proteinExistence type="predicted"/>